<gene>
    <name evidence="9" type="ORF">SAMN04488036_10555</name>
</gene>
<comment type="subcellular location">
    <subcellularLocation>
        <location evidence="1">Cell envelope</location>
    </subcellularLocation>
</comment>
<dbReference type="OrthoDB" id="7811737at2"/>
<dbReference type="PANTHER" id="PTHR30158:SF10">
    <property type="entry name" value="CATION EFFLUX PUMP"/>
    <property type="match status" value="1"/>
</dbReference>
<evidence type="ECO:0000256" key="3">
    <source>
        <dbReference type="SAM" id="Coils"/>
    </source>
</evidence>
<dbReference type="InterPro" id="IPR058626">
    <property type="entry name" value="MdtA-like_b-barrel"/>
</dbReference>
<dbReference type="InterPro" id="IPR058624">
    <property type="entry name" value="MdtA-like_HH"/>
</dbReference>
<dbReference type="GO" id="GO:0022857">
    <property type="term" value="F:transmembrane transporter activity"/>
    <property type="evidence" value="ECO:0007669"/>
    <property type="project" value="InterPro"/>
</dbReference>
<dbReference type="STRING" id="1280847.SAMN04488036_10555"/>
<accession>A0A1I4F0Y2</accession>
<dbReference type="EMBL" id="FOSZ01000005">
    <property type="protein sequence ID" value="SFL10426.1"/>
    <property type="molecule type" value="Genomic_DNA"/>
</dbReference>
<dbReference type="Pfam" id="PF25944">
    <property type="entry name" value="Beta-barrel_RND"/>
    <property type="match status" value="1"/>
</dbReference>
<dbReference type="RefSeq" id="WP_093324231.1">
    <property type="nucleotide sequence ID" value="NZ_FOSZ01000005.1"/>
</dbReference>
<dbReference type="AlphaFoldDB" id="A0A1I4F0Y2"/>
<feature type="coiled-coil region" evidence="3">
    <location>
        <begin position="98"/>
        <end position="163"/>
    </location>
</feature>
<dbReference type="NCBIfam" id="TIGR01730">
    <property type="entry name" value="RND_mfp"/>
    <property type="match status" value="1"/>
</dbReference>
<dbReference type="Gene3D" id="2.40.420.20">
    <property type="match status" value="1"/>
</dbReference>
<dbReference type="Gene3D" id="1.10.287.470">
    <property type="entry name" value="Helix hairpin bin"/>
    <property type="match status" value="1"/>
</dbReference>
<dbReference type="Pfam" id="PF25917">
    <property type="entry name" value="BSH_RND"/>
    <property type="match status" value="1"/>
</dbReference>
<dbReference type="GO" id="GO:0005886">
    <property type="term" value="C:plasma membrane"/>
    <property type="evidence" value="ECO:0007669"/>
    <property type="project" value="TreeGrafter"/>
</dbReference>
<feature type="domain" description="Multidrug resistance protein MdtA-like C-terminal permuted SH3" evidence="8">
    <location>
        <begin position="299"/>
        <end position="359"/>
    </location>
</feature>
<name>A0A1I4F0Y2_9RHOB</name>
<dbReference type="Gene3D" id="2.40.30.170">
    <property type="match status" value="1"/>
</dbReference>
<dbReference type="InterPro" id="IPR006143">
    <property type="entry name" value="RND_pump_MFP"/>
</dbReference>
<comment type="similarity">
    <text evidence="2">Belongs to the membrane fusion protein (MFP) (TC 8.A.1) family.</text>
</comment>
<proteinExistence type="inferred from homology"/>
<reference evidence="10" key="1">
    <citation type="submission" date="2016-10" db="EMBL/GenBank/DDBJ databases">
        <authorList>
            <person name="Varghese N."/>
            <person name="Submissions S."/>
        </authorList>
    </citation>
    <scope>NUCLEOTIDE SEQUENCE [LARGE SCALE GENOMIC DNA]</scope>
    <source>
        <strain evidence="10">DSM 28453</strain>
    </source>
</reference>
<feature type="signal peptide" evidence="4">
    <location>
        <begin position="1"/>
        <end position="25"/>
    </location>
</feature>
<dbReference type="GO" id="GO:0046677">
    <property type="term" value="P:response to antibiotic"/>
    <property type="evidence" value="ECO:0007669"/>
    <property type="project" value="TreeGrafter"/>
</dbReference>
<evidence type="ECO:0000259" key="6">
    <source>
        <dbReference type="Pfam" id="PF25917"/>
    </source>
</evidence>
<dbReference type="GO" id="GO:0030313">
    <property type="term" value="C:cell envelope"/>
    <property type="evidence" value="ECO:0007669"/>
    <property type="project" value="UniProtKB-SubCell"/>
</dbReference>
<evidence type="ECO:0000256" key="1">
    <source>
        <dbReference type="ARBA" id="ARBA00004196"/>
    </source>
</evidence>
<dbReference type="Pfam" id="PF25876">
    <property type="entry name" value="HH_MFP_RND"/>
    <property type="match status" value="1"/>
</dbReference>
<dbReference type="PANTHER" id="PTHR30158">
    <property type="entry name" value="ACRA/E-RELATED COMPONENT OF DRUG EFFLUX TRANSPORTER"/>
    <property type="match status" value="1"/>
</dbReference>
<evidence type="ECO:0000313" key="9">
    <source>
        <dbReference type="EMBL" id="SFL10426.1"/>
    </source>
</evidence>
<feature type="domain" description="Multidrug resistance protein MdtA-like beta-barrel" evidence="7">
    <location>
        <begin position="203"/>
        <end position="293"/>
    </location>
</feature>
<dbReference type="SUPFAM" id="SSF111369">
    <property type="entry name" value="HlyD-like secretion proteins"/>
    <property type="match status" value="1"/>
</dbReference>
<keyword evidence="3" id="KW-0175">Coiled coil</keyword>
<dbReference type="InterPro" id="IPR058625">
    <property type="entry name" value="MdtA-like_BSH"/>
</dbReference>
<dbReference type="InterPro" id="IPR058627">
    <property type="entry name" value="MdtA-like_C"/>
</dbReference>
<evidence type="ECO:0000313" key="10">
    <source>
        <dbReference type="Proteomes" id="UP000198851"/>
    </source>
</evidence>
<keyword evidence="4" id="KW-0732">Signal</keyword>
<protein>
    <submittedName>
        <fullName evidence="9">Membrane fusion protein, multidrug efflux system</fullName>
    </submittedName>
</protein>
<evidence type="ECO:0000259" key="7">
    <source>
        <dbReference type="Pfam" id="PF25944"/>
    </source>
</evidence>
<keyword evidence="10" id="KW-1185">Reference proteome</keyword>
<evidence type="ECO:0000259" key="8">
    <source>
        <dbReference type="Pfam" id="PF25967"/>
    </source>
</evidence>
<feature type="domain" description="Multidrug resistance protein MdtA-like alpha-helical hairpin" evidence="5">
    <location>
        <begin position="98"/>
        <end position="167"/>
    </location>
</feature>
<evidence type="ECO:0000259" key="5">
    <source>
        <dbReference type="Pfam" id="PF25876"/>
    </source>
</evidence>
<dbReference type="FunFam" id="2.40.420.20:FF:000001">
    <property type="entry name" value="Efflux RND transporter periplasmic adaptor subunit"/>
    <property type="match status" value="1"/>
</dbReference>
<evidence type="ECO:0000256" key="2">
    <source>
        <dbReference type="ARBA" id="ARBA00009477"/>
    </source>
</evidence>
<sequence>MQKTSSKRFSAIALIMAVAAGGASAQETPAPKVAVAAAYTDELVSEVTFIAKGAAIDKVDIRARVSGFVEEIYLQEGEFVAEGTKLYQIEPEVYEATLAARKADLAQAEANLKLSEVELARKTELFERDVGTEADRDVALADNEVAKAQVAIAQAAIDQAQLDVDYTLVHAPFDGRVGRSSVSVGELVGPTSEPLINLVRTRPIQVAFSMTEKQLVDIIEHKDDAVGAHDAADHIPNVIAILPNGDELDEIGRVVFADNVINPTTGTITLRAEFANERGLIIDGSFMNIRLESQQPEKVLLIPQAAVQRDQRGDFVLVVGQQRTVEQRYVELGRQVDVAVVVENGLREGEAVIVKGLQRVRPGVEVDAVLDGSPTEEN</sequence>
<dbReference type="Pfam" id="PF25967">
    <property type="entry name" value="RND-MFP_C"/>
    <property type="match status" value="1"/>
</dbReference>
<dbReference type="Gene3D" id="2.40.50.100">
    <property type="match status" value="1"/>
</dbReference>
<dbReference type="Proteomes" id="UP000198851">
    <property type="component" value="Unassembled WGS sequence"/>
</dbReference>
<feature type="chain" id="PRO_5011624473" evidence="4">
    <location>
        <begin position="26"/>
        <end position="378"/>
    </location>
</feature>
<organism evidence="9 10">
    <name type="scientific">Shimia haliotis</name>
    <dbReference type="NCBI Taxonomy" id="1280847"/>
    <lineage>
        <taxon>Bacteria</taxon>
        <taxon>Pseudomonadati</taxon>
        <taxon>Pseudomonadota</taxon>
        <taxon>Alphaproteobacteria</taxon>
        <taxon>Rhodobacterales</taxon>
        <taxon>Roseobacteraceae</taxon>
    </lineage>
</organism>
<evidence type="ECO:0000256" key="4">
    <source>
        <dbReference type="SAM" id="SignalP"/>
    </source>
</evidence>
<feature type="domain" description="Multidrug resistance protein MdtA-like barrel-sandwich hybrid" evidence="6">
    <location>
        <begin position="58"/>
        <end position="189"/>
    </location>
</feature>